<evidence type="ECO:0000256" key="3">
    <source>
        <dbReference type="ARBA" id="ARBA00022840"/>
    </source>
</evidence>
<comment type="caution">
    <text evidence="5">The sequence shown here is derived from an EMBL/GenBank/DDBJ whole genome shotgun (WGS) entry which is preliminary data.</text>
</comment>
<evidence type="ECO:0000313" key="5">
    <source>
        <dbReference type="EMBL" id="KYH28293.1"/>
    </source>
</evidence>
<dbReference type="PANTHER" id="PTHR42781">
    <property type="entry name" value="SPERMIDINE/PUTRESCINE IMPORT ATP-BINDING PROTEIN POTA"/>
    <property type="match status" value="1"/>
</dbReference>
<dbReference type="EMBL" id="LTBB01000011">
    <property type="protein sequence ID" value="KYH28293.1"/>
    <property type="molecule type" value="Genomic_DNA"/>
</dbReference>
<keyword evidence="6" id="KW-1185">Reference proteome</keyword>
<evidence type="ECO:0000313" key="6">
    <source>
        <dbReference type="Proteomes" id="UP000075374"/>
    </source>
</evidence>
<reference evidence="5 6" key="1">
    <citation type="submission" date="2016-02" db="EMBL/GenBank/DDBJ databases">
        <title>Genome sequence of Clostridium colicanis DSM 13634.</title>
        <authorList>
            <person name="Poehlein A."/>
            <person name="Daniel R."/>
        </authorList>
    </citation>
    <scope>NUCLEOTIDE SEQUENCE [LARGE SCALE GENOMIC DNA]</scope>
    <source>
        <strain evidence="5 6">DSM 13634</strain>
    </source>
</reference>
<proteinExistence type="predicted"/>
<dbReference type="STRING" id="1121305.CLCOL_20190"/>
<keyword evidence="2" id="KW-0547">Nucleotide-binding</keyword>
<dbReference type="Pfam" id="PF00005">
    <property type="entry name" value="ABC_tran"/>
    <property type="match status" value="1"/>
</dbReference>
<dbReference type="PROSITE" id="PS00211">
    <property type="entry name" value="ABC_TRANSPORTER_1"/>
    <property type="match status" value="1"/>
</dbReference>
<accession>A0A151AKZ3</accession>
<dbReference type="GO" id="GO:0005524">
    <property type="term" value="F:ATP binding"/>
    <property type="evidence" value="ECO:0007669"/>
    <property type="project" value="UniProtKB-KW"/>
</dbReference>
<dbReference type="InterPro" id="IPR027417">
    <property type="entry name" value="P-loop_NTPase"/>
</dbReference>
<gene>
    <name evidence="5" type="primary">cysA_2</name>
    <name evidence="5" type="ORF">CLCOL_20190</name>
</gene>
<organism evidence="5 6">
    <name type="scientific">Clostridium colicanis DSM 13634</name>
    <dbReference type="NCBI Taxonomy" id="1121305"/>
    <lineage>
        <taxon>Bacteria</taxon>
        <taxon>Bacillati</taxon>
        <taxon>Bacillota</taxon>
        <taxon>Clostridia</taxon>
        <taxon>Eubacteriales</taxon>
        <taxon>Clostridiaceae</taxon>
        <taxon>Clostridium</taxon>
    </lineage>
</organism>
<dbReference type="EC" id="3.6.3.25" evidence="5"/>
<keyword evidence="5" id="KW-0378">Hydrolase</keyword>
<feature type="domain" description="ABC transporter" evidence="4">
    <location>
        <begin position="2"/>
        <end position="233"/>
    </location>
</feature>
<dbReference type="GO" id="GO:0016887">
    <property type="term" value="F:ATP hydrolysis activity"/>
    <property type="evidence" value="ECO:0007669"/>
    <property type="project" value="InterPro"/>
</dbReference>
<dbReference type="PATRIC" id="fig|1121305.3.peg.2025"/>
<keyword evidence="3 5" id="KW-0067">ATP-binding</keyword>
<dbReference type="SMART" id="SM00382">
    <property type="entry name" value="AAA"/>
    <property type="match status" value="1"/>
</dbReference>
<dbReference type="RefSeq" id="WP_061858840.1">
    <property type="nucleotide sequence ID" value="NZ_LTBB01000011.1"/>
</dbReference>
<dbReference type="Gene3D" id="3.40.50.300">
    <property type="entry name" value="P-loop containing nucleotide triphosphate hydrolases"/>
    <property type="match status" value="1"/>
</dbReference>
<evidence type="ECO:0000259" key="4">
    <source>
        <dbReference type="PROSITE" id="PS50893"/>
    </source>
</evidence>
<name>A0A151AKZ3_9CLOT</name>
<dbReference type="SUPFAM" id="SSF52540">
    <property type="entry name" value="P-loop containing nucleoside triphosphate hydrolases"/>
    <property type="match status" value="1"/>
</dbReference>
<dbReference type="InterPro" id="IPR003439">
    <property type="entry name" value="ABC_transporter-like_ATP-bd"/>
</dbReference>
<evidence type="ECO:0000256" key="1">
    <source>
        <dbReference type="ARBA" id="ARBA00022448"/>
    </source>
</evidence>
<keyword evidence="1" id="KW-0813">Transport</keyword>
<dbReference type="PROSITE" id="PS50893">
    <property type="entry name" value="ABC_TRANSPORTER_2"/>
    <property type="match status" value="1"/>
</dbReference>
<evidence type="ECO:0000256" key="2">
    <source>
        <dbReference type="ARBA" id="ARBA00022741"/>
    </source>
</evidence>
<dbReference type="InterPro" id="IPR050093">
    <property type="entry name" value="ABC_SmlMolc_Importer"/>
</dbReference>
<dbReference type="AlphaFoldDB" id="A0A151AKZ3"/>
<protein>
    <submittedName>
        <fullName evidence="5">Sulfate/thiosulfate import ATP-binding protein CysA</fullName>
        <ecNumber evidence="5">3.6.3.25</ecNumber>
    </submittedName>
</protein>
<sequence>MKLFLDIKKNFPDFSLDIKLETEDCILGILGPSGSGKSMTLKCIAGVIKPDYGKIILNNRILFDSEKGINMPIKKRKAGFLFQNYALFPHMTVEENISYALKSLKNKERKEIVEKHLEMMHLKGLEKRYPSQLSGGQQQRVALARALAVNPEILLLDEPFSALDYHLKKQMIAQMSDTLKSYSGITLFVTHNMKEAFQLCNNLIIIENGKKIEYGNKNHIFNSPSTATTAYLTGCNNIVPIKVVSSNWVEVPDWKCKLKINNINDNKVNYIGIRSHDLELFKDTGENQFLCWPAYIEDNPFSKIIYLKLNNPPLNNLDYNLQLELSLEKWKSLKNTPLPWKININPDKLLLLK</sequence>
<dbReference type="Proteomes" id="UP000075374">
    <property type="component" value="Unassembled WGS sequence"/>
</dbReference>
<dbReference type="PANTHER" id="PTHR42781:SF4">
    <property type="entry name" value="SPERMIDINE_PUTRESCINE IMPORT ATP-BINDING PROTEIN POTA"/>
    <property type="match status" value="1"/>
</dbReference>
<dbReference type="InterPro" id="IPR017871">
    <property type="entry name" value="ABC_transporter-like_CS"/>
</dbReference>
<dbReference type="InterPro" id="IPR003593">
    <property type="entry name" value="AAA+_ATPase"/>
</dbReference>